<reference evidence="1" key="1">
    <citation type="journal article" date="2020" name="Nature">
        <title>Giant virus diversity and host interactions through global metagenomics.</title>
        <authorList>
            <person name="Schulz F."/>
            <person name="Roux S."/>
            <person name="Paez-Espino D."/>
            <person name="Jungbluth S."/>
            <person name="Walsh D.A."/>
            <person name="Denef V.J."/>
            <person name="McMahon K.D."/>
            <person name="Konstantinidis K.T."/>
            <person name="Eloe-Fadrosh E.A."/>
            <person name="Kyrpides N.C."/>
            <person name="Woyke T."/>
        </authorList>
    </citation>
    <scope>NUCLEOTIDE SEQUENCE</scope>
    <source>
        <strain evidence="1">GVMAG-M-3300027708-5</strain>
    </source>
</reference>
<sequence length="119" mass="14071">MFWKSLIMSFFLNYRDNIQKRLYSSNVLQPNYHDNNRNIKNYQNNNCSGHDMRYNISSDIDNDTILQIVNLNGKMNLLKKLENPAISINQKIRIIKKDKPKIIIPNLKAGGLFKDWENK</sequence>
<name>A0A6C0JJC2_9ZZZZ</name>
<evidence type="ECO:0000313" key="1">
    <source>
        <dbReference type="EMBL" id="QHU04886.1"/>
    </source>
</evidence>
<protein>
    <submittedName>
        <fullName evidence="1">Uncharacterized protein</fullName>
    </submittedName>
</protein>
<accession>A0A6C0JJC2</accession>
<proteinExistence type="predicted"/>
<organism evidence="1">
    <name type="scientific">viral metagenome</name>
    <dbReference type="NCBI Taxonomy" id="1070528"/>
    <lineage>
        <taxon>unclassified sequences</taxon>
        <taxon>metagenomes</taxon>
        <taxon>organismal metagenomes</taxon>
    </lineage>
</organism>
<dbReference type="AlphaFoldDB" id="A0A6C0JJC2"/>
<dbReference type="EMBL" id="MN740405">
    <property type="protein sequence ID" value="QHU04886.1"/>
    <property type="molecule type" value="Genomic_DNA"/>
</dbReference>